<name>A0AAE3EV00_9FLAO</name>
<dbReference type="PANTHER" id="PTHR12461">
    <property type="entry name" value="HYPOXIA-INDUCIBLE FACTOR 1 ALPHA INHIBITOR-RELATED"/>
    <property type="match status" value="1"/>
</dbReference>
<dbReference type="EMBL" id="JAIRBC010000006">
    <property type="protein sequence ID" value="MCG2460162.1"/>
    <property type="molecule type" value="Genomic_DNA"/>
</dbReference>
<sequence>MAQIKTTPITRIKDISKKDFIQNFYKPQRPVLLDGLTKDWGAYGKWNLDYIQQRAGDQVVPLYNSEPTKGKQNSAAPVQHMKLYDYIDLLKTAPTDLRIFFYNILDHMPELIKDFKYPDIGLKFFKRLPAMFFGGKGSKVLLHYDMDLADAIHFHFHGNKSVTLFAPDQTKYLYKVPFAVHNLETINLESPDFKKYPALQHVTGVQVHMKHGDALYMPSGYWHYIKYLDSGFSLTLRAFPRKPQKVATMLYNVFIMRHFENSMRKMFGQKWVDYKDNLVVRKTNNAKNLSKARIEKQEPRNKTDSDLL</sequence>
<organism evidence="2 3">
    <name type="scientific">Cerina litoralis</name>
    <dbReference type="NCBI Taxonomy" id="2874477"/>
    <lineage>
        <taxon>Bacteria</taxon>
        <taxon>Pseudomonadati</taxon>
        <taxon>Bacteroidota</taxon>
        <taxon>Flavobacteriia</taxon>
        <taxon>Flavobacteriales</taxon>
        <taxon>Flavobacteriaceae</taxon>
        <taxon>Cerina</taxon>
    </lineage>
</organism>
<comment type="caution">
    <text evidence="2">The sequence shown here is derived from an EMBL/GenBank/DDBJ whole genome shotgun (WGS) entry which is preliminary data.</text>
</comment>
<dbReference type="Proteomes" id="UP001200642">
    <property type="component" value="Unassembled WGS sequence"/>
</dbReference>
<dbReference type="InterPro" id="IPR041667">
    <property type="entry name" value="Cupin_8"/>
</dbReference>
<dbReference type="SUPFAM" id="SSF51197">
    <property type="entry name" value="Clavaminate synthase-like"/>
    <property type="match status" value="1"/>
</dbReference>
<dbReference type="Pfam" id="PF13621">
    <property type="entry name" value="Cupin_8"/>
    <property type="match status" value="1"/>
</dbReference>
<dbReference type="PROSITE" id="PS51184">
    <property type="entry name" value="JMJC"/>
    <property type="match status" value="1"/>
</dbReference>
<dbReference type="InterPro" id="IPR003347">
    <property type="entry name" value="JmjC_dom"/>
</dbReference>
<reference evidence="2" key="1">
    <citation type="submission" date="2023-02" db="EMBL/GenBank/DDBJ databases">
        <title>Genome of Flavobacteriaceae gen. nov. sp. strain F89.</title>
        <authorList>
            <person name="Wang Y."/>
        </authorList>
    </citation>
    <scope>NUCLEOTIDE SEQUENCE</scope>
    <source>
        <strain evidence="2">F89</strain>
    </source>
</reference>
<proteinExistence type="predicted"/>
<evidence type="ECO:0000313" key="3">
    <source>
        <dbReference type="Proteomes" id="UP001200642"/>
    </source>
</evidence>
<evidence type="ECO:0000313" key="2">
    <source>
        <dbReference type="EMBL" id="MCG2460162.1"/>
    </source>
</evidence>
<feature type="domain" description="JmjC" evidence="1">
    <location>
        <begin position="82"/>
        <end position="257"/>
    </location>
</feature>
<dbReference type="PANTHER" id="PTHR12461:SF105">
    <property type="entry name" value="HYPOXIA-INDUCIBLE FACTOR 1-ALPHA INHIBITOR"/>
    <property type="match status" value="1"/>
</dbReference>
<dbReference type="Gene3D" id="2.60.120.650">
    <property type="entry name" value="Cupin"/>
    <property type="match status" value="1"/>
</dbReference>
<protein>
    <submittedName>
        <fullName evidence="2">Cupin-like domain-containing protein</fullName>
    </submittedName>
</protein>
<evidence type="ECO:0000259" key="1">
    <source>
        <dbReference type="PROSITE" id="PS51184"/>
    </source>
</evidence>
<keyword evidence="3" id="KW-1185">Reference proteome</keyword>
<gene>
    <name evidence="2" type="ORF">K8352_05340</name>
</gene>
<dbReference type="RefSeq" id="WP_317901305.1">
    <property type="nucleotide sequence ID" value="NZ_JAIRBC010000006.1"/>
</dbReference>
<dbReference type="AlphaFoldDB" id="A0AAE3EV00"/>
<accession>A0AAE3EV00</accession>